<evidence type="ECO:0000313" key="4">
    <source>
        <dbReference type="EMBL" id="CAE0128440.1"/>
    </source>
</evidence>
<name>A0A7S3F5C5_9VIRI</name>
<reference evidence="4" key="1">
    <citation type="submission" date="2021-01" db="EMBL/GenBank/DDBJ databases">
        <authorList>
            <person name="Corre E."/>
            <person name="Pelletier E."/>
            <person name="Niang G."/>
            <person name="Scheremetjew M."/>
            <person name="Finn R."/>
            <person name="Kale V."/>
            <person name="Holt S."/>
            <person name="Cochrane G."/>
            <person name="Meng A."/>
            <person name="Brown T."/>
            <person name="Cohen L."/>
        </authorList>
    </citation>
    <scope>NUCLEOTIDE SEQUENCE</scope>
    <source>
        <strain evidence="4">RCC927</strain>
    </source>
</reference>
<evidence type="ECO:0008006" key="5">
    <source>
        <dbReference type="Google" id="ProtNLM"/>
    </source>
</evidence>
<feature type="signal peptide" evidence="3">
    <location>
        <begin position="1"/>
        <end position="22"/>
    </location>
</feature>
<keyword evidence="2" id="KW-0472">Membrane</keyword>
<dbReference type="EMBL" id="HBHY01003128">
    <property type="protein sequence ID" value="CAE0128440.1"/>
    <property type="molecule type" value="Transcribed_RNA"/>
</dbReference>
<feature type="transmembrane region" description="Helical" evidence="2">
    <location>
        <begin position="526"/>
        <end position="547"/>
    </location>
</feature>
<keyword evidence="3" id="KW-0732">Signal</keyword>
<feature type="compositionally biased region" description="Acidic residues" evidence="1">
    <location>
        <begin position="639"/>
        <end position="648"/>
    </location>
</feature>
<feature type="region of interest" description="Disordered" evidence="1">
    <location>
        <begin position="355"/>
        <end position="418"/>
    </location>
</feature>
<evidence type="ECO:0000256" key="2">
    <source>
        <dbReference type="SAM" id="Phobius"/>
    </source>
</evidence>
<evidence type="ECO:0000256" key="1">
    <source>
        <dbReference type="SAM" id="MobiDB-lite"/>
    </source>
</evidence>
<keyword evidence="2" id="KW-1133">Transmembrane helix</keyword>
<feature type="transmembrane region" description="Helical" evidence="2">
    <location>
        <begin position="315"/>
        <end position="335"/>
    </location>
</feature>
<accession>A0A7S3F5C5</accession>
<feature type="region of interest" description="Disordered" evidence="1">
    <location>
        <begin position="586"/>
        <end position="648"/>
    </location>
</feature>
<feature type="transmembrane region" description="Helical" evidence="2">
    <location>
        <begin position="98"/>
        <end position="117"/>
    </location>
</feature>
<feature type="compositionally biased region" description="Basic and acidic residues" evidence="1">
    <location>
        <begin position="168"/>
        <end position="189"/>
    </location>
</feature>
<feature type="transmembrane region" description="Helical" evidence="2">
    <location>
        <begin position="486"/>
        <end position="506"/>
    </location>
</feature>
<organism evidence="4">
    <name type="scientific">Prasinoderma singulare</name>
    <dbReference type="NCBI Taxonomy" id="676789"/>
    <lineage>
        <taxon>Eukaryota</taxon>
        <taxon>Viridiplantae</taxon>
        <taxon>Prasinodermophyta</taxon>
        <taxon>Prasinodermophyceae</taxon>
        <taxon>Prasinodermales</taxon>
        <taxon>Prasinodermaceae</taxon>
        <taxon>Prasinoderma</taxon>
    </lineage>
</organism>
<feature type="transmembrane region" description="Helical" evidence="2">
    <location>
        <begin position="284"/>
        <end position="303"/>
    </location>
</feature>
<proteinExistence type="predicted"/>
<keyword evidence="2" id="KW-0812">Transmembrane</keyword>
<gene>
    <name evidence="4" type="ORF">PSIN1315_LOCUS2020</name>
</gene>
<dbReference type="AlphaFoldDB" id="A0A7S3F5C5"/>
<feature type="chain" id="PRO_5030873443" description="MLO-like protein" evidence="3">
    <location>
        <begin position="23"/>
        <end position="648"/>
    </location>
</feature>
<feature type="compositionally biased region" description="Low complexity" evidence="1">
    <location>
        <begin position="397"/>
        <end position="412"/>
    </location>
</feature>
<protein>
    <recommendedName>
        <fullName evidence="5">MLO-like protein</fullName>
    </recommendedName>
</protein>
<feature type="region of interest" description="Disordered" evidence="1">
    <location>
        <begin position="138"/>
        <end position="205"/>
    </location>
</feature>
<sequence>MTILCLVALALVFEHLFYAAQAAVKRAARAARGAAVHPGAHYLRLYRRGTLEFTVLGFQAFVLWILRLAGFWDYIADKYGYEGRPQDGHQLLEAVEDVHFQLFIALVLHLAAVTLAIHRIVKLQRSLHTFESTLRRRRSAARRQRARETARLVGTEPTGGGNDDDWLTAERRPPQKTDSVELPPEERKQSSTSLDRAFTHTPKVGPSRATRRVWHRADMSMVMKAPRRVLGLTQDGYDSLRRRLLQHLVARPLDEGMLGVDEDFDFSLYMELVFNDFLHDLTTFPVLAWGIILVAWGVVGIVSGVRTDIGDGIEILIAAISLVSVALMITITGVAQVQLWKLRGSPTTAVRAERAGQACALRRDTSEDLSSGYGEEAKDGGARTSGAHSSRNGVLKTPAPGAEETPAPAGTEFANGSVGEAGALRGSDAALASTPEPPPHNALRHIASDLAGSPGALMATLQHTGSTLQHTASATYRRWWGEKVNIEKYVLTFVIANAYFVTFGLARVLAGVPFYVEPPGGSMPEWLAYVLFFGGYTLTYVCQTLLLPGTVVRIGTLFAVPPWVDRRNEALIRRVLALQAAARRLGGGADPHDVTTLLPQQQERDGSGGGVLLQSSPRSRSEPDESAEYDSGDSSLSLDSEDDDSAGR</sequence>
<evidence type="ECO:0000256" key="3">
    <source>
        <dbReference type="SAM" id="SignalP"/>
    </source>
</evidence>